<dbReference type="PROSITE" id="PS50928">
    <property type="entry name" value="ABC_TM1"/>
    <property type="match status" value="1"/>
</dbReference>
<comment type="similarity">
    <text evidence="7">Belongs to the binding-protein-dependent transport system permease family.</text>
</comment>
<dbReference type="Pfam" id="PF00528">
    <property type="entry name" value="BPD_transp_1"/>
    <property type="match status" value="1"/>
</dbReference>
<evidence type="ECO:0000256" key="4">
    <source>
        <dbReference type="ARBA" id="ARBA00022692"/>
    </source>
</evidence>
<name>A0A2R7Y7J5_9CREN</name>
<sequence length="253" mass="26584">MSLIADLLPLSNPLVGDLSKTLRPPEPNHVLGTDELGRDLLSRIVYGTRVSLTIAFIGATLGCVIGVMLGLISGYFGGVTDFMVMRVVDALLSIPSILIAIALVALTGPGVINMIVALAVGLTPTYVRLVRGVVMQTKNLEFVIAARLLGLSSVRILTKHILPNISYVIVAQYTLDLGVSILFAAGLGFLGLGVQPPTPELGSIIGSGKAYMSIAPHVIIYPGIVLAVLVAGFNLLGNALRDVLDPTSKVMYE</sequence>
<evidence type="ECO:0000259" key="8">
    <source>
        <dbReference type="PROSITE" id="PS50928"/>
    </source>
</evidence>
<accession>A0A2R7Y7J5</accession>
<evidence type="ECO:0000313" key="9">
    <source>
        <dbReference type="EMBL" id="PUA33495.1"/>
    </source>
</evidence>
<gene>
    <name evidence="9" type="ORF">B7O98_03500</name>
</gene>
<evidence type="ECO:0000256" key="3">
    <source>
        <dbReference type="ARBA" id="ARBA00022475"/>
    </source>
</evidence>
<dbReference type="Gene3D" id="1.10.3720.10">
    <property type="entry name" value="MetI-like"/>
    <property type="match status" value="1"/>
</dbReference>
<keyword evidence="4 7" id="KW-0812">Transmembrane</keyword>
<dbReference type="CDD" id="cd06261">
    <property type="entry name" value="TM_PBP2"/>
    <property type="match status" value="1"/>
</dbReference>
<dbReference type="SUPFAM" id="SSF161098">
    <property type="entry name" value="MetI-like"/>
    <property type="match status" value="1"/>
</dbReference>
<dbReference type="InterPro" id="IPR000515">
    <property type="entry name" value="MetI-like"/>
</dbReference>
<feature type="transmembrane region" description="Helical" evidence="7">
    <location>
        <begin position="170"/>
        <end position="194"/>
    </location>
</feature>
<evidence type="ECO:0000313" key="10">
    <source>
        <dbReference type="Proteomes" id="UP000244093"/>
    </source>
</evidence>
<reference evidence="9 10" key="1">
    <citation type="journal article" date="2018" name="Syst. Appl. Microbiol.">
        <title>A new symbiotic nanoarchaeote (Candidatus Nanoclepta minutus) and its host (Zestosphaera tikiterensis gen. nov., sp. nov.) from a New Zealand hot spring.</title>
        <authorList>
            <person name="St John E."/>
            <person name="Liu Y."/>
            <person name="Podar M."/>
            <person name="Stott M.B."/>
            <person name="Meneghin J."/>
            <person name="Chen Z."/>
            <person name="Lagutin K."/>
            <person name="Mitchell K."/>
            <person name="Reysenbach A.L."/>
        </authorList>
    </citation>
    <scope>NUCLEOTIDE SEQUENCE [LARGE SCALE GENOMIC DNA]</scope>
    <source>
        <strain evidence="9">NZ3</strain>
    </source>
</reference>
<evidence type="ECO:0000256" key="7">
    <source>
        <dbReference type="RuleBase" id="RU363032"/>
    </source>
</evidence>
<feature type="domain" description="ABC transmembrane type-1" evidence="8">
    <location>
        <begin position="48"/>
        <end position="237"/>
    </location>
</feature>
<dbReference type="PANTHER" id="PTHR43386">
    <property type="entry name" value="OLIGOPEPTIDE TRANSPORT SYSTEM PERMEASE PROTEIN APPC"/>
    <property type="match status" value="1"/>
</dbReference>
<comment type="subcellular location">
    <subcellularLocation>
        <location evidence="1 7">Cell membrane</location>
        <topology evidence="1 7">Multi-pass membrane protein</topology>
    </subcellularLocation>
</comment>
<dbReference type="Proteomes" id="UP000244093">
    <property type="component" value="Unassembled WGS sequence"/>
</dbReference>
<proteinExistence type="inferred from homology"/>
<keyword evidence="3" id="KW-1003">Cell membrane</keyword>
<dbReference type="InterPro" id="IPR035906">
    <property type="entry name" value="MetI-like_sf"/>
</dbReference>
<feature type="transmembrane region" description="Helical" evidence="7">
    <location>
        <begin position="50"/>
        <end position="76"/>
    </location>
</feature>
<evidence type="ECO:0000256" key="2">
    <source>
        <dbReference type="ARBA" id="ARBA00022448"/>
    </source>
</evidence>
<protein>
    <recommendedName>
        <fullName evidence="8">ABC transmembrane type-1 domain-containing protein</fullName>
    </recommendedName>
</protein>
<keyword evidence="5 7" id="KW-1133">Transmembrane helix</keyword>
<dbReference type="EMBL" id="NBVN01000002">
    <property type="protein sequence ID" value="PUA33495.1"/>
    <property type="molecule type" value="Genomic_DNA"/>
</dbReference>
<keyword evidence="6 7" id="KW-0472">Membrane</keyword>
<dbReference type="PANTHER" id="PTHR43386:SF1">
    <property type="entry name" value="D,D-DIPEPTIDE TRANSPORT SYSTEM PERMEASE PROTEIN DDPC-RELATED"/>
    <property type="match status" value="1"/>
</dbReference>
<feature type="transmembrane region" description="Helical" evidence="7">
    <location>
        <begin position="214"/>
        <end position="236"/>
    </location>
</feature>
<dbReference type="GO" id="GO:0005886">
    <property type="term" value="C:plasma membrane"/>
    <property type="evidence" value="ECO:0007669"/>
    <property type="project" value="UniProtKB-SubCell"/>
</dbReference>
<dbReference type="GO" id="GO:0055085">
    <property type="term" value="P:transmembrane transport"/>
    <property type="evidence" value="ECO:0007669"/>
    <property type="project" value="InterPro"/>
</dbReference>
<evidence type="ECO:0000256" key="1">
    <source>
        <dbReference type="ARBA" id="ARBA00004651"/>
    </source>
</evidence>
<keyword evidence="2 7" id="KW-0813">Transport</keyword>
<organism evidence="9 10">
    <name type="scientific">Zestosphaera tikiterensis</name>
    <dbReference type="NCBI Taxonomy" id="1973259"/>
    <lineage>
        <taxon>Archaea</taxon>
        <taxon>Thermoproteota</taxon>
        <taxon>Thermoprotei</taxon>
        <taxon>Desulfurococcales</taxon>
        <taxon>Desulfurococcaceae</taxon>
        <taxon>Zestosphaera</taxon>
    </lineage>
</organism>
<evidence type="ECO:0000256" key="5">
    <source>
        <dbReference type="ARBA" id="ARBA00022989"/>
    </source>
</evidence>
<evidence type="ECO:0000256" key="6">
    <source>
        <dbReference type="ARBA" id="ARBA00023136"/>
    </source>
</evidence>
<dbReference type="AlphaFoldDB" id="A0A2R7Y7J5"/>
<dbReference type="InterPro" id="IPR050366">
    <property type="entry name" value="BP-dependent_transpt_permease"/>
</dbReference>
<comment type="caution">
    <text evidence="9">The sequence shown here is derived from an EMBL/GenBank/DDBJ whole genome shotgun (WGS) entry which is preliminary data.</text>
</comment>